<sequence length="266" mass="29296">MVMTAVAPQSLMTTERPTPCCPNCGFNLPPPDSQTSSPLLQQAQRQIDDLQSQVRLLNEKASAAVDRWADYEDELARLRSTLEQQKNQALQEQQRQSTSTTASSAPPTTASPARSSFLPSSAANRISALLSPRKPLPPPAAALPHGVGADATAEDLLTALSREQYLRREAEGRLSETSREVEELSVSLFEQANEMVAAERRARAELEERVGVLERREWEKRARLERLEAAVGRMESARGVLAEPVPKVRAEVVECGEERLATREGM</sequence>
<proteinExistence type="predicted"/>
<keyword evidence="1 2" id="KW-0175">Coiled coil</keyword>
<dbReference type="GO" id="GO:0070319">
    <property type="term" value="C:Golgi to plasma membrane transport vesicle"/>
    <property type="evidence" value="ECO:0007669"/>
    <property type="project" value="TreeGrafter"/>
</dbReference>
<dbReference type="InterPro" id="IPR009449">
    <property type="entry name" value="Sec2_N"/>
</dbReference>
<feature type="compositionally biased region" description="Low complexity" evidence="3">
    <location>
        <begin position="84"/>
        <end position="116"/>
    </location>
</feature>
<dbReference type="AlphaFoldDB" id="A0AA38S010"/>
<dbReference type="PANTHER" id="PTHR14430">
    <property type="entry name" value="RABIN3-RELATED"/>
    <property type="match status" value="1"/>
</dbReference>
<comment type="caution">
    <text evidence="5">The sequence shown here is derived from an EMBL/GenBank/DDBJ whole genome shotgun (WGS) entry which is preliminary data.</text>
</comment>
<dbReference type="EMBL" id="JANBVN010000088">
    <property type="protein sequence ID" value="KAJ9145580.1"/>
    <property type="molecule type" value="Genomic_DNA"/>
</dbReference>
<accession>A0AA38S010</accession>
<organism evidence="5 6">
    <name type="scientific">Coniochaeta hoffmannii</name>
    <dbReference type="NCBI Taxonomy" id="91930"/>
    <lineage>
        <taxon>Eukaryota</taxon>
        <taxon>Fungi</taxon>
        <taxon>Dikarya</taxon>
        <taxon>Ascomycota</taxon>
        <taxon>Pezizomycotina</taxon>
        <taxon>Sordariomycetes</taxon>
        <taxon>Sordariomycetidae</taxon>
        <taxon>Coniochaetales</taxon>
        <taxon>Coniochaetaceae</taxon>
        <taxon>Coniochaeta</taxon>
    </lineage>
</organism>
<gene>
    <name evidence="5" type="ORF">NKR19_g6008</name>
</gene>
<keyword evidence="6" id="KW-1185">Reference proteome</keyword>
<evidence type="ECO:0000313" key="5">
    <source>
        <dbReference type="EMBL" id="KAJ9145580.1"/>
    </source>
</evidence>
<evidence type="ECO:0000256" key="1">
    <source>
        <dbReference type="ARBA" id="ARBA00023054"/>
    </source>
</evidence>
<dbReference type="PANTHER" id="PTHR14430:SF4">
    <property type="entry name" value="GDP_GTP EXCHANGE FACTOR SEC2 N-TERMINAL DOMAIN-CONTAINING PROTEIN"/>
    <property type="match status" value="1"/>
</dbReference>
<dbReference type="GO" id="GO:0051286">
    <property type="term" value="C:cell tip"/>
    <property type="evidence" value="ECO:0007669"/>
    <property type="project" value="TreeGrafter"/>
</dbReference>
<reference evidence="5" key="1">
    <citation type="submission" date="2022-07" db="EMBL/GenBank/DDBJ databases">
        <title>Fungi with potential for degradation of polypropylene.</title>
        <authorList>
            <person name="Gostincar C."/>
        </authorList>
    </citation>
    <scope>NUCLEOTIDE SEQUENCE</scope>
    <source>
        <strain evidence="5">EXF-13287</strain>
    </source>
</reference>
<dbReference type="InterPro" id="IPR040351">
    <property type="entry name" value="RAB3IL/RAB3IP/Sec2"/>
</dbReference>
<evidence type="ECO:0000259" key="4">
    <source>
        <dbReference type="Pfam" id="PF06428"/>
    </source>
</evidence>
<dbReference type="GO" id="GO:0006887">
    <property type="term" value="P:exocytosis"/>
    <property type="evidence" value="ECO:0007669"/>
    <property type="project" value="TreeGrafter"/>
</dbReference>
<dbReference type="SUPFAM" id="SSF144284">
    <property type="entry name" value="Sec2 N-terminal region"/>
    <property type="match status" value="1"/>
</dbReference>
<protein>
    <recommendedName>
        <fullName evidence="4">GDP/GTP exchange factor Sec2 N-terminal domain-containing protein</fullName>
    </recommendedName>
</protein>
<dbReference type="GO" id="GO:0005085">
    <property type="term" value="F:guanyl-nucleotide exchange factor activity"/>
    <property type="evidence" value="ECO:0007669"/>
    <property type="project" value="InterPro"/>
</dbReference>
<name>A0AA38S010_9PEZI</name>
<feature type="coiled-coil region" evidence="2">
    <location>
        <begin position="167"/>
        <end position="216"/>
    </location>
</feature>
<feature type="domain" description="GDP/GTP exchange factor Sec2 N-terminal" evidence="4">
    <location>
        <begin position="152"/>
        <end position="228"/>
    </location>
</feature>
<dbReference type="Proteomes" id="UP001174691">
    <property type="component" value="Unassembled WGS sequence"/>
</dbReference>
<dbReference type="Gene3D" id="6.10.140.910">
    <property type="match status" value="1"/>
</dbReference>
<feature type="region of interest" description="Disordered" evidence="3">
    <location>
        <begin position="84"/>
        <end position="118"/>
    </location>
</feature>
<dbReference type="Pfam" id="PF06428">
    <property type="entry name" value="Sec2p"/>
    <property type="match status" value="1"/>
</dbReference>
<evidence type="ECO:0000256" key="3">
    <source>
        <dbReference type="SAM" id="MobiDB-lite"/>
    </source>
</evidence>
<evidence type="ECO:0000256" key="2">
    <source>
        <dbReference type="SAM" id="Coils"/>
    </source>
</evidence>
<evidence type="ECO:0000313" key="6">
    <source>
        <dbReference type="Proteomes" id="UP001174691"/>
    </source>
</evidence>